<reference evidence="1 2" key="1">
    <citation type="submission" date="2021-06" db="EMBL/GenBank/DDBJ databases">
        <title>Caerostris extrusa draft genome.</title>
        <authorList>
            <person name="Kono N."/>
            <person name="Arakawa K."/>
        </authorList>
    </citation>
    <scope>NUCLEOTIDE SEQUENCE [LARGE SCALE GENOMIC DNA]</scope>
</reference>
<comment type="caution">
    <text evidence="1">The sequence shown here is derived from an EMBL/GenBank/DDBJ whole genome shotgun (WGS) entry which is preliminary data.</text>
</comment>
<dbReference type="Proteomes" id="UP001054945">
    <property type="component" value="Unassembled WGS sequence"/>
</dbReference>
<evidence type="ECO:0000313" key="2">
    <source>
        <dbReference type="Proteomes" id="UP001054945"/>
    </source>
</evidence>
<keyword evidence="2" id="KW-1185">Reference proteome</keyword>
<proteinExistence type="predicted"/>
<protein>
    <submittedName>
        <fullName evidence="1">Uncharacterized protein</fullName>
    </submittedName>
</protein>
<evidence type="ECO:0000313" key="1">
    <source>
        <dbReference type="EMBL" id="GIY06527.1"/>
    </source>
</evidence>
<accession>A0AAV4QE71</accession>
<dbReference type="EMBL" id="BPLR01005973">
    <property type="protein sequence ID" value="GIY06527.1"/>
    <property type="molecule type" value="Genomic_DNA"/>
</dbReference>
<gene>
    <name evidence="1" type="ORF">CEXT_103731</name>
</gene>
<name>A0AAV4QE71_CAEEX</name>
<organism evidence="1 2">
    <name type="scientific">Caerostris extrusa</name>
    <name type="common">Bark spider</name>
    <name type="synonym">Caerostris bankana</name>
    <dbReference type="NCBI Taxonomy" id="172846"/>
    <lineage>
        <taxon>Eukaryota</taxon>
        <taxon>Metazoa</taxon>
        <taxon>Ecdysozoa</taxon>
        <taxon>Arthropoda</taxon>
        <taxon>Chelicerata</taxon>
        <taxon>Arachnida</taxon>
        <taxon>Araneae</taxon>
        <taxon>Araneomorphae</taxon>
        <taxon>Entelegynae</taxon>
        <taxon>Araneoidea</taxon>
        <taxon>Araneidae</taxon>
        <taxon>Caerostris</taxon>
    </lineage>
</organism>
<dbReference type="AlphaFoldDB" id="A0AAV4QE71"/>
<sequence>MRFINFKLYCRFATFRRRTVPRVCADVSLNLTLEGPYGRHLTKSILTGQPLSCVSFCTCIVANTPSCLFLVRLRGVLDSQSLPGAS</sequence>